<feature type="transmembrane region" description="Helical" evidence="8">
    <location>
        <begin position="147"/>
        <end position="172"/>
    </location>
</feature>
<evidence type="ECO:0000256" key="2">
    <source>
        <dbReference type="ARBA" id="ARBA00007069"/>
    </source>
</evidence>
<dbReference type="CDD" id="cd06261">
    <property type="entry name" value="TM_PBP2"/>
    <property type="match status" value="2"/>
</dbReference>
<feature type="transmembrane region" description="Helical" evidence="8">
    <location>
        <begin position="12"/>
        <end position="35"/>
    </location>
</feature>
<keyword evidence="5 8" id="KW-0812">Transmembrane</keyword>
<organism evidence="10 11">
    <name type="scientific">Neomesorhizobium albiziae</name>
    <dbReference type="NCBI Taxonomy" id="335020"/>
    <lineage>
        <taxon>Bacteria</taxon>
        <taxon>Pseudomonadati</taxon>
        <taxon>Pseudomonadota</taxon>
        <taxon>Alphaproteobacteria</taxon>
        <taxon>Hyphomicrobiales</taxon>
        <taxon>Phyllobacteriaceae</taxon>
        <taxon>Neomesorhizobium</taxon>
    </lineage>
</organism>
<dbReference type="SUPFAM" id="SSF161098">
    <property type="entry name" value="MetI-like"/>
    <property type="match status" value="2"/>
</dbReference>
<evidence type="ECO:0000256" key="5">
    <source>
        <dbReference type="ARBA" id="ARBA00022692"/>
    </source>
</evidence>
<keyword evidence="7 8" id="KW-0472">Membrane</keyword>
<evidence type="ECO:0000256" key="8">
    <source>
        <dbReference type="RuleBase" id="RU363032"/>
    </source>
</evidence>
<feature type="transmembrane region" description="Helical" evidence="8">
    <location>
        <begin position="499"/>
        <end position="518"/>
    </location>
</feature>
<feature type="transmembrane region" description="Helical" evidence="8">
    <location>
        <begin position="419"/>
        <end position="444"/>
    </location>
</feature>
<dbReference type="Pfam" id="PF00528">
    <property type="entry name" value="BPD_transp_1"/>
    <property type="match status" value="2"/>
</dbReference>
<evidence type="ECO:0000313" key="10">
    <source>
        <dbReference type="EMBL" id="SFL21160.1"/>
    </source>
</evidence>
<evidence type="ECO:0000256" key="6">
    <source>
        <dbReference type="ARBA" id="ARBA00022989"/>
    </source>
</evidence>
<keyword evidence="3 8" id="KW-0813">Transport</keyword>
<dbReference type="AlphaFoldDB" id="A0A1I4FVD6"/>
<feature type="transmembrane region" description="Helical" evidence="8">
    <location>
        <begin position="207"/>
        <end position="228"/>
    </location>
</feature>
<comment type="similarity">
    <text evidence="2">Belongs to the binding-protein-dependent transport system permease family. CysTW subfamily.</text>
</comment>
<evidence type="ECO:0000256" key="7">
    <source>
        <dbReference type="ARBA" id="ARBA00023136"/>
    </source>
</evidence>
<sequence>MTRFRKLGQMPIWLTVPAFGILLIVFGIPILRLLLTSLNAPALSVANYHAFFGQAANIRLLVQTVEISVVATAICVIIGYPTAYLIVAASKRLRMVLLVLVLIPYLTSLLARTYAWIVILGDNGLVNKLLLDIGLISSPLQLLYNRFSVYVGMVHVMLPLMILPLVSVMLGIDKSLMAAARSMGARPFAAFWRVFFPLSLPGVRSGVLLVFILCLGFYITPAALGGLGDAMLSTFIAAQVKSTFNIKLIATSAFVLLAIAGILLFMLGLDLSSRHHRAAKKERTSWQRRVPSFGTLARYLNELAAPYRAKRWTAELFQARDEIYLTKQIGAAFVVLVMSFLLFPGAIVMIMSFSAGAYLEFPPSGFSLQWYRSFFGDASWTGAAWTSIQIGIAVTILSTIVGTLAALGLSRTSPGLRSVLTMAILTPITIPLIVVGIAVFLALVNLGLIGSKSGIVLAHSIGAIGYVVVIVSATLANFDRRLEQAAKSMRAGPVPTFRRVTLPLILPGILGGAVFAFIHSFDEVVITSLVSGFSIRTLPLKMWENIRHAIDPTIAAVSSLLMLLPVLWIIAIYFMWWRARPKHVPTAATADIG</sequence>
<proteinExistence type="inferred from homology"/>
<keyword evidence="4" id="KW-1003">Cell membrane</keyword>
<keyword evidence="6 8" id="KW-1133">Transmembrane helix</keyword>
<feature type="transmembrane region" description="Helical" evidence="8">
    <location>
        <begin position="456"/>
        <end position="478"/>
    </location>
</feature>
<feature type="transmembrane region" description="Helical" evidence="8">
    <location>
        <begin position="554"/>
        <end position="576"/>
    </location>
</feature>
<gene>
    <name evidence="10" type="ORF">SAMN04488498_1597</name>
</gene>
<name>A0A1I4FVD6_9HYPH</name>
<dbReference type="PANTHER" id="PTHR42929">
    <property type="entry name" value="INNER MEMBRANE ABC TRANSPORTER PERMEASE PROTEIN YDCU-RELATED-RELATED"/>
    <property type="match status" value="1"/>
</dbReference>
<reference evidence="10 11" key="1">
    <citation type="submission" date="2016-10" db="EMBL/GenBank/DDBJ databases">
        <authorList>
            <person name="Varghese N."/>
            <person name="Submissions S."/>
        </authorList>
    </citation>
    <scope>NUCLEOTIDE SEQUENCE [LARGE SCALE GENOMIC DNA]</scope>
    <source>
        <strain evidence="10 11">DSM 21822</strain>
    </source>
</reference>
<dbReference type="InterPro" id="IPR000515">
    <property type="entry name" value="MetI-like"/>
</dbReference>
<dbReference type="Proteomes" id="UP000323300">
    <property type="component" value="Unassembled WGS sequence"/>
</dbReference>
<feature type="transmembrane region" description="Helical" evidence="8">
    <location>
        <begin position="96"/>
        <end position="119"/>
    </location>
</feature>
<dbReference type="Gene3D" id="1.10.3720.10">
    <property type="entry name" value="MetI-like"/>
    <property type="match status" value="2"/>
</dbReference>
<feature type="transmembrane region" description="Helical" evidence="8">
    <location>
        <begin position="248"/>
        <end position="271"/>
    </location>
</feature>
<evidence type="ECO:0000256" key="1">
    <source>
        <dbReference type="ARBA" id="ARBA00004651"/>
    </source>
</evidence>
<dbReference type="EMBL" id="FOSL01000059">
    <property type="protein sequence ID" value="SFL21160.1"/>
    <property type="molecule type" value="Genomic_DNA"/>
</dbReference>
<protein>
    <submittedName>
        <fullName evidence="10">Putative spermidine/putrescine transport system permease protein</fullName>
    </submittedName>
</protein>
<feature type="domain" description="ABC transmembrane type-1" evidence="9">
    <location>
        <begin position="384"/>
        <end position="573"/>
    </location>
</feature>
<evidence type="ECO:0000256" key="4">
    <source>
        <dbReference type="ARBA" id="ARBA00022475"/>
    </source>
</evidence>
<comment type="subcellular location">
    <subcellularLocation>
        <location evidence="1 8">Cell membrane</location>
        <topology evidence="1 8">Multi-pass membrane protein</topology>
    </subcellularLocation>
</comment>
<evidence type="ECO:0000259" key="9">
    <source>
        <dbReference type="PROSITE" id="PS50928"/>
    </source>
</evidence>
<feature type="domain" description="ABC transmembrane type-1" evidence="9">
    <location>
        <begin position="61"/>
        <end position="267"/>
    </location>
</feature>
<dbReference type="PANTHER" id="PTHR42929:SF5">
    <property type="entry name" value="ABC TRANSPORTER PERMEASE PROTEIN"/>
    <property type="match status" value="1"/>
</dbReference>
<dbReference type="GO" id="GO:0055085">
    <property type="term" value="P:transmembrane transport"/>
    <property type="evidence" value="ECO:0007669"/>
    <property type="project" value="InterPro"/>
</dbReference>
<dbReference type="OrthoDB" id="9807047at2"/>
<dbReference type="InterPro" id="IPR035906">
    <property type="entry name" value="MetI-like_sf"/>
</dbReference>
<dbReference type="GO" id="GO:0005886">
    <property type="term" value="C:plasma membrane"/>
    <property type="evidence" value="ECO:0007669"/>
    <property type="project" value="UniProtKB-SubCell"/>
</dbReference>
<keyword evidence="11" id="KW-1185">Reference proteome</keyword>
<dbReference type="PROSITE" id="PS50928">
    <property type="entry name" value="ABC_TM1"/>
    <property type="match status" value="2"/>
</dbReference>
<feature type="transmembrane region" description="Helical" evidence="8">
    <location>
        <begin position="379"/>
        <end position="407"/>
    </location>
</feature>
<accession>A0A1I4FVD6</accession>
<evidence type="ECO:0000313" key="11">
    <source>
        <dbReference type="Proteomes" id="UP000323300"/>
    </source>
</evidence>
<feature type="transmembrane region" description="Helical" evidence="8">
    <location>
        <begin position="67"/>
        <end position="89"/>
    </location>
</feature>
<evidence type="ECO:0000256" key="3">
    <source>
        <dbReference type="ARBA" id="ARBA00022448"/>
    </source>
</evidence>
<feature type="transmembrane region" description="Helical" evidence="8">
    <location>
        <begin position="329"/>
        <end position="359"/>
    </location>
</feature>